<sequence>IHTNLFIILLKGSHVFTGLRKLSFPHALTHIPVNKGSLGTHQVKPVVQGSPGLSNGCGGAQRTHISMYFDQVSTRYHSGMLVISQWDAGSNCEADGALAHKLDGTPGPDGSSGSVDIFGNHITTVQQAESHVFIM</sequence>
<evidence type="ECO:0000313" key="1">
    <source>
        <dbReference type="EMBL" id="VFV27506.1"/>
    </source>
</evidence>
<evidence type="ECO:0000313" key="2">
    <source>
        <dbReference type="Proteomes" id="UP000386466"/>
    </source>
</evidence>
<dbReference type="AlphaFoldDB" id="A0A485N6I2"/>
<proteinExistence type="predicted"/>
<feature type="non-terminal residue" evidence="1">
    <location>
        <position position="135"/>
    </location>
</feature>
<accession>A0A485N6I2</accession>
<feature type="non-terminal residue" evidence="1">
    <location>
        <position position="1"/>
    </location>
</feature>
<name>A0A485N6I2_LYNPA</name>
<reference evidence="1 2" key="1">
    <citation type="submission" date="2019-01" db="EMBL/GenBank/DDBJ databases">
        <authorList>
            <person name="Alioto T."/>
            <person name="Alioto T."/>
        </authorList>
    </citation>
    <scope>NUCLEOTIDE SEQUENCE [LARGE SCALE GENOMIC DNA]</scope>
</reference>
<protein>
    <submittedName>
        <fullName evidence="1">Uncharacterized protein</fullName>
    </submittedName>
</protein>
<dbReference type="EMBL" id="CAAGRJ010010026">
    <property type="protein sequence ID" value="VFV27506.1"/>
    <property type="molecule type" value="Genomic_DNA"/>
</dbReference>
<dbReference type="Proteomes" id="UP000386466">
    <property type="component" value="Unassembled WGS sequence"/>
</dbReference>
<gene>
    <name evidence="1" type="ORF">LYPA_23C003242</name>
</gene>
<keyword evidence="2" id="KW-1185">Reference proteome</keyword>
<organism evidence="1 2">
    <name type="scientific">Lynx pardinus</name>
    <name type="common">Iberian lynx</name>
    <name type="synonym">Felis pardina</name>
    <dbReference type="NCBI Taxonomy" id="191816"/>
    <lineage>
        <taxon>Eukaryota</taxon>
        <taxon>Metazoa</taxon>
        <taxon>Chordata</taxon>
        <taxon>Craniata</taxon>
        <taxon>Vertebrata</taxon>
        <taxon>Euteleostomi</taxon>
        <taxon>Mammalia</taxon>
        <taxon>Eutheria</taxon>
        <taxon>Laurasiatheria</taxon>
        <taxon>Carnivora</taxon>
        <taxon>Feliformia</taxon>
        <taxon>Felidae</taxon>
        <taxon>Felinae</taxon>
        <taxon>Lynx</taxon>
    </lineage>
</organism>